<dbReference type="InterPro" id="IPR011055">
    <property type="entry name" value="Dup_hybrid_motif"/>
</dbReference>
<accession>A0A1H7ZLT7</accession>
<dbReference type="GO" id="GO:0004222">
    <property type="term" value="F:metalloendopeptidase activity"/>
    <property type="evidence" value="ECO:0007669"/>
    <property type="project" value="TreeGrafter"/>
</dbReference>
<feature type="domain" description="M23ase beta-sheet core" evidence="1">
    <location>
        <begin position="295"/>
        <end position="386"/>
    </location>
</feature>
<evidence type="ECO:0000313" key="3">
    <source>
        <dbReference type="Proteomes" id="UP000183015"/>
    </source>
</evidence>
<dbReference type="OrthoDB" id="9809488at2"/>
<dbReference type="SUPFAM" id="SSF51261">
    <property type="entry name" value="Duplicated hybrid motif"/>
    <property type="match status" value="1"/>
</dbReference>
<dbReference type="InterPro" id="IPR016047">
    <property type="entry name" value="M23ase_b-sheet_dom"/>
</dbReference>
<gene>
    <name evidence="2" type="ORF">SAMN05414137_13623</name>
</gene>
<sequence>MGRPASSGLSAPARRQQEIDALRALLLAAPADLPGLAPAVASRLGVERLAAIVSGTRERLGGFIEVTDGPQGLLLTGPRGAVLAWAHTSGDGTLTGLMISPELRRDGRRPRVRVAPAVRQGVGRLLWSALAVFWAQSGWTASTRVDQAAALAALASLAVLVEGFAPAAAAQPRWFRRPLQAVFAVGLASVVRAPALPNGTIGADLVVGVAALLSLCSLLLRARRHRWGDPATLLASPLRGSWYVVQGGGRGINHHLGIPEQRGAVDLVQVGAHGTLRSRTRAGNPQGPERYRAFGAPIHSPCDGVVTTVVDGLEDQTPGLIRYGPPYGNHVVIDTGAERVTLAHLRPGTVQVAPGDRVTTGQLLAEVGNSGNSTEPHLHLQAERDGLGLDLHFAGDPRPLHRGRTLTG</sequence>
<name>A0A1H7ZLT7_STRJI</name>
<proteinExistence type="predicted"/>
<dbReference type="STRING" id="235985.SAMN05414137_13623"/>
<dbReference type="eggNOG" id="COG0739">
    <property type="taxonomic scope" value="Bacteria"/>
</dbReference>
<keyword evidence="3" id="KW-1185">Reference proteome</keyword>
<dbReference type="AlphaFoldDB" id="A0A1H7ZLT7"/>
<protein>
    <submittedName>
        <fullName evidence="2">Peptidase family M23</fullName>
    </submittedName>
</protein>
<evidence type="ECO:0000259" key="1">
    <source>
        <dbReference type="Pfam" id="PF01551"/>
    </source>
</evidence>
<reference evidence="3" key="1">
    <citation type="submission" date="2016-10" db="EMBL/GenBank/DDBJ databases">
        <authorList>
            <person name="Varghese N."/>
        </authorList>
    </citation>
    <scope>NUCLEOTIDE SEQUENCE [LARGE SCALE GENOMIC DNA]</scope>
    <source>
        <strain evidence="3">DSM 45096 / BCRC 16803 / CGMCC 4.1857 / CIP 109030 / JCM 12277 / KCTC 19219 / NBRC 100920 / 33214</strain>
    </source>
</reference>
<evidence type="ECO:0000313" key="2">
    <source>
        <dbReference type="EMBL" id="SEM59285.1"/>
    </source>
</evidence>
<organism evidence="2 3">
    <name type="scientific">Streptacidiphilus jiangxiensis</name>
    <dbReference type="NCBI Taxonomy" id="235985"/>
    <lineage>
        <taxon>Bacteria</taxon>
        <taxon>Bacillati</taxon>
        <taxon>Actinomycetota</taxon>
        <taxon>Actinomycetes</taxon>
        <taxon>Kitasatosporales</taxon>
        <taxon>Streptomycetaceae</taxon>
        <taxon>Streptacidiphilus</taxon>
    </lineage>
</organism>
<dbReference type="PANTHER" id="PTHR21666:SF285">
    <property type="entry name" value="M23 FAMILY METALLOPEPTIDASE"/>
    <property type="match status" value="1"/>
</dbReference>
<dbReference type="CDD" id="cd12797">
    <property type="entry name" value="M23_peptidase"/>
    <property type="match status" value="1"/>
</dbReference>
<dbReference type="Gene3D" id="2.70.70.10">
    <property type="entry name" value="Glucose Permease (Domain IIA)"/>
    <property type="match status" value="1"/>
</dbReference>
<dbReference type="Pfam" id="PF01551">
    <property type="entry name" value="Peptidase_M23"/>
    <property type="match status" value="1"/>
</dbReference>
<dbReference type="PANTHER" id="PTHR21666">
    <property type="entry name" value="PEPTIDASE-RELATED"/>
    <property type="match status" value="1"/>
</dbReference>
<dbReference type="Proteomes" id="UP000183015">
    <property type="component" value="Unassembled WGS sequence"/>
</dbReference>
<dbReference type="InterPro" id="IPR050570">
    <property type="entry name" value="Cell_wall_metabolism_enzyme"/>
</dbReference>
<dbReference type="EMBL" id="FOAZ01000036">
    <property type="protein sequence ID" value="SEM59285.1"/>
    <property type="molecule type" value="Genomic_DNA"/>
</dbReference>
<dbReference type="RefSeq" id="WP_052439412.1">
    <property type="nucleotide sequence ID" value="NZ_BBPN01000050.1"/>
</dbReference>